<name>A0A0A3ZEN1_9GAMM</name>
<dbReference type="InterPro" id="IPR036275">
    <property type="entry name" value="YdgH-like_sf"/>
</dbReference>
<dbReference type="Proteomes" id="UP000030351">
    <property type="component" value="Unassembled WGS sequence"/>
</dbReference>
<sequence length="106" mass="11500">MKELVNDVLSIFSRQTVKPVIIRAGLSHHEIASLKPNGLASVSWVTSMEELNDAFVQKALEAGAAAYHITEVESHKPGNDEQHVLAANATLYYINGLRMDTGNSAP</sequence>
<dbReference type="Gene3D" id="3.30.1660.10">
    <property type="entry name" value="Flavin-binding protein dodecin"/>
    <property type="match status" value="1"/>
</dbReference>
<evidence type="ECO:0000259" key="2">
    <source>
        <dbReference type="Pfam" id="PF07338"/>
    </source>
</evidence>
<evidence type="ECO:0000313" key="4">
    <source>
        <dbReference type="Proteomes" id="UP000030351"/>
    </source>
</evidence>
<dbReference type="eggNOG" id="ENOG5032X1N">
    <property type="taxonomic scope" value="Bacteria"/>
</dbReference>
<protein>
    <recommendedName>
        <fullName evidence="2">YdgH/BhsA/McbA-like domain-containing protein</fullName>
    </recommendedName>
</protein>
<dbReference type="RefSeq" id="WP_034887161.1">
    <property type="nucleotide sequence ID" value="NZ_JRUQ01000003.1"/>
</dbReference>
<accession>A0A0A3ZEN1</accession>
<feature type="domain" description="YdgH/BhsA/McbA-like" evidence="2">
    <location>
        <begin position="35"/>
        <end position="92"/>
    </location>
</feature>
<organism evidence="3 4">
    <name type="scientific">Erwinia typographi</name>
    <dbReference type="NCBI Taxonomy" id="371042"/>
    <lineage>
        <taxon>Bacteria</taxon>
        <taxon>Pseudomonadati</taxon>
        <taxon>Pseudomonadota</taxon>
        <taxon>Gammaproteobacteria</taxon>
        <taxon>Enterobacterales</taxon>
        <taxon>Erwiniaceae</taxon>
        <taxon>Erwinia</taxon>
    </lineage>
</organism>
<dbReference type="EMBL" id="JRUQ01000003">
    <property type="protein sequence ID" value="KGT96086.1"/>
    <property type="molecule type" value="Genomic_DNA"/>
</dbReference>
<dbReference type="SUPFAM" id="SSF159871">
    <property type="entry name" value="YdgH-like"/>
    <property type="match status" value="1"/>
</dbReference>
<reference evidence="3 4" key="1">
    <citation type="submission" date="2014-10" db="EMBL/GenBank/DDBJ databases">
        <title>Genome sequence of Erwinia typographi M043b.</title>
        <authorList>
            <person name="Chan K.-G."/>
            <person name="Tan W.-S."/>
        </authorList>
    </citation>
    <scope>NUCLEOTIDE SEQUENCE [LARGE SCALE GENOMIC DNA]</scope>
    <source>
        <strain evidence="3 4">M043b</strain>
    </source>
</reference>
<dbReference type="InterPro" id="IPR010854">
    <property type="entry name" value="YdgH/BhsA/McbA-like_dom"/>
</dbReference>
<dbReference type="STRING" id="371042.NG99_00195"/>
<dbReference type="InterPro" id="IPR025543">
    <property type="entry name" value="Dodecin-like"/>
</dbReference>
<dbReference type="Pfam" id="PF07338">
    <property type="entry name" value="YdgH_BhsA-like"/>
    <property type="match status" value="1"/>
</dbReference>
<evidence type="ECO:0000313" key="3">
    <source>
        <dbReference type="EMBL" id="KGT96086.1"/>
    </source>
</evidence>
<proteinExistence type="predicted"/>
<keyword evidence="4" id="KW-1185">Reference proteome</keyword>
<keyword evidence="1" id="KW-0732">Signal</keyword>
<dbReference type="AlphaFoldDB" id="A0A0A3ZEN1"/>
<gene>
    <name evidence="3" type="ORF">NG99_00195</name>
</gene>
<dbReference type="OrthoDB" id="6504884at2"/>
<evidence type="ECO:0000256" key="1">
    <source>
        <dbReference type="ARBA" id="ARBA00022729"/>
    </source>
</evidence>
<comment type="caution">
    <text evidence="3">The sequence shown here is derived from an EMBL/GenBank/DDBJ whole genome shotgun (WGS) entry which is preliminary data.</text>
</comment>